<keyword evidence="2" id="KW-0378">Hydrolase</keyword>
<reference evidence="2 4" key="1">
    <citation type="submission" date="2014-10" db="EMBL/GenBank/DDBJ databases">
        <title>Draft genome of phytase producing Bacillus ginsengihumi strain M2.11.</title>
        <authorList>
            <person name="Toymentseva A."/>
            <person name="Boulygina E.A."/>
            <person name="Kazakov S.V."/>
            <person name="Kayumov I."/>
            <person name="Suleimanova A.D."/>
            <person name="Mardanova A.M."/>
            <person name="Maria S.N."/>
            <person name="Sergey M.Y."/>
            <person name="Sharipova M.R."/>
        </authorList>
    </citation>
    <scope>NUCLEOTIDE SEQUENCE [LARGE SCALE GENOMIC DNA]</scope>
    <source>
        <strain evidence="2 4">M2.11</strain>
    </source>
</reference>
<protein>
    <submittedName>
        <fullName evidence="3">Reverse transcriptase-like protein</fullName>
    </submittedName>
    <submittedName>
        <fullName evidence="2">Ribonuclease H</fullName>
        <ecNumber evidence="2">3.1.26.4</ecNumber>
    </submittedName>
</protein>
<dbReference type="InterPro" id="IPR036397">
    <property type="entry name" value="RNaseH_sf"/>
</dbReference>
<dbReference type="GO" id="GO:0004523">
    <property type="term" value="F:RNA-DNA hybrid ribonuclease activity"/>
    <property type="evidence" value="ECO:0007669"/>
    <property type="project" value="UniProtKB-EC"/>
</dbReference>
<dbReference type="GO" id="GO:0003964">
    <property type="term" value="F:RNA-directed DNA polymerase activity"/>
    <property type="evidence" value="ECO:0007669"/>
    <property type="project" value="UniProtKB-KW"/>
</dbReference>
<dbReference type="CDD" id="cd09279">
    <property type="entry name" value="RNase_HI_like"/>
    <property type="match status" value="1"/>
</dbReference>
<organism evidence="2 4">
    <name type="scientific">Heyndrickxia ginsengihumi</name>
    <dbReference type="NCBI Taxonomy" id="363870"/>
    <lineage>
        <taxon>Bacteria</taxon>
        <taxon>Bacillati</taxon>
        <taxon>Bacillota</taxon>
        <taxon>Bacilli</taxon>
        <taxon>Bacillales</taxon>
        <taxon>Bacillaceae</taxon>
        <taxon>Heyndrickxia</taxon>
    </lineage>
</organism>
<evidence type="ECO:0000259" key="1">
    <source>
        <dbReference type="PROSITE" id="PS50879"/>
    </source>
</evidence>
<feature type="domain" description="RNase H type-1" evidence="1">
    <location>
        <begin position="1"/>
        <end position="126"/>
    </location>
</feature>
<dbReference type="InterPro" id="IPR053151">
    <property type="entry name" value="RNase_H-like"/>
</dbReference>
<dbReference type="InterPro" id="IPR002156">
    <property type="entry name" value="RNaseH_domain"/>
</dbReference>
<dbReference type="STRING" id="363870.NG54_05480"/>
<name>A0A0A6VF22_9BACI</name>
<dbReference type="SUPFAM" id="SSF53098">
    <property type="entry name" value="Ribonuclease H-like"/>
    <property type="match status" value="1"/>
</dbReference>
<dbReference type="InterPro" id="IPR012337">
    <property type="entry name" value="RNaseH-like_sf"/>
</dbReference>
<accession>A0A0A6VF22</accession>
<keyword evidence="3" id="KW-0548">Nucleotidyltransferase</keyword>
<dbReference type="OrthoDB" id="7845843at2"/>
<keyword evidence="3" id="KW-0808">Transferase</keyword>
<dbReference type="PANTHER" id="PTHR47723">
    <property type="entry name" value="OS05G0353850 PROTEIN"/>
    <property type="match status" value="1"/>
</dbReference>
<gene>
    <name evidence="2" type="primary">rnhA</name>
    <name evidence="3" type="ORF">G4D61_10325</name>
    <name evidence="2" type="ORF">NG54_05480</name>
</gene>
<dbReference type="Gene3D" id="3.30.420.10">
    <property type="entry name" value="Ribonuclease H-like superfamily/Ribonuclease H"/>
    <property type="match status" value="1"/>
</dbReference>
<comment type="caution">
    <text evidence="2">The sequence shown here is derived from an EMBL/GenBank/DDBJ whole genome shotgun (WGS) entry which is preliminary data.</text>
</comment>
<dbReference type="AlphaFoldDB" id="A0A0A6VF22"/>
<evidence type="ECO:0000313" key="2">
    <source>
        <dbReference type="EMBL" id="KHD86068.1"/>
    </source>
</evidence>
<dbReference type="RefSeq" id="WP_025728246.1">
    <property type="nucleotide sequence ID" value="NZ_JAAIWK010000015.1"/>
</dbReference>
<evidence type="ECO:0000313" key="4">
    <source>
        <dbReference type="Proteomes" id="UP000030588"/>
    </source>
</evidence>
<dbReference type="GO" id="GO:0003676">
    <property type="term" value="F:nucleic acid binding"/>
    <property type="evidence" value="ECO:0007669"/>
    <property type="project" value="InterPro"/>
</dbReference>
<dbReference type="EC" id="3.1.26.4" evidence="2"/>
<keyword evidence="5" id="KW-1185">Reference proteome</keyword>
<dbReference type="EMBL" id="JAAIWK010000015">
    <property type="protein sequence ID" value="NEY20351.1"/>
    <property type="molecule type" value="Genomic_DNA"/>
</dbReference>
<sequence>MIEVYIDGAAAGDPGLSGAGIFIKANGNVFRYSIPLGENNNHEAEYLALEKALTICLEKQFTVISVRSDSAAVVNAVEKQFAKKAPYKQILERILTLIEQFDLFFIKWVPSKENKTADNLARKAIQQQQKGE</sequence>
<dbReference type="Pfam" id="PF13456">
    <property type="entry name" value="RVT_3"/>
    <property type="match status" value="1"/>
</dbReference>
<reference evidence="3" key="2">
    <citation type="submission" date="2020-02" db="EMBL/GenBank/DDBJ databases">
        <authorList>
            <person name="Feng H."/>
        </authorList>
    </citation>
    <scope>NUCLEOTIDE SEQUENCE [LARGE SCALE GENOMIC DNA]</scope>
    <source>
        <strain evidence="3">Gsoil 114</strain>
    </source>
</reference>
<dbReference type="PANTHER" id="PTHR47723:SF19">
    <property type="entry name" value="POLYNUCLEOTIDYL TRANSFERASE, RIBONUCLEASE H-LIKE SUPERFAMILY PROTEIN"/>
    <property type="match status" value="1"/>
</dbReference>
<evidence type="ECO:0000313" key="5">
    <source>
        <dbReference type="Proteomes" id="UP000476934"/>
    </source>
</evidence>
<evidence type="ECO:0000313" key="3">
    <source>
        <dbReference type="EMBL" id="NEY20351.1"/>
    </source>
</evidence>
<dbReference type="Proteomes" id="UP000030588">
    <property type="component" value="Unassembled WGS sequence"/>
</dbReference>
<dbReference type="Proteomes" id="UP000476934">
    <property type="component" value="Unassembled WGS sequence"/>
</dbReference>
<reference evidence="3 5" key="3">
    <citation type="submission" date="2020-03" db="EMBL/GenBank/DDBJ databases">
        <title>Bacillus aquiflavi sp. nov., isolated from yellow water of strong flavor Chinese baijiu in Yibin region of China.</title>
        <authorList>
            <person name="Xie J."/>
        </authorList>
    </citation>
    <scope>NUCLEOTIDE SEQUENCE [LARGE SCALE GENOMIC DNA]</scope>
    <source>
        <strain evidence="3 5">Gsoil 114</strain>
    </source>
</reference>
<keyword evidence="3" id="KW-0695">RNA-directed DNA polymerase</keyword>
<dbReference type="PROSITE" id="PS50879">
    <property type="entry name" value="RNASE_H_1"/>
    <property type="match status" value="1"/>
</dbReference>
<proteinExistence type="predicted"/>
<dbReference type="EMBL" id="JRUN01000011">
    <property type="protein sequence ID" value="KHD86068.1"/>
    <property type="molecule type" value="Genomic_DNA"/>
</dbReference>